<dbReference type="EMBL" id="BSOG01000002">
    <property type="protein sequence ID" value="GLR12925.1"/>
    <property type="molecule type" value="Genomic_DNA"/>
</dbReference>
<evidence type="ECO:0000313" key="2">
    <source>
        <dbReference type="Proteomes" id="UP001156706"/>
    </source>
</evidence>
<sequence>MTKVAIIPARGGSKRIPRKNIRLFHGRPMMAYSIAAAKASGLFDRIVVSTDDAEIMALALDLGAEVPFTRPAELADDHTTTIAVIQHAVAALQAAGVPVEMACCIYATAPFVQAQYLRAGHTALSARTDKAYAFSVTSFPFPVQRAIRLDQDGCIDALYPEYRNTRSQDLEEAYHDAGQFYWGRAEAWLRGEVIFSPASLPVILPRYLVQDIDTAEDWQRAEYLYGALLAGGEIQP</sequence>
<protein>
    <submittedName>
        <fullName evidence="1">Pseudaminic acid cytidylyltransferase</fullName>
    </submittedName>
</protein>
<dbReference type="SUPFAM" id="SSF53448">
    <property type="entry name" value="Nucleotide-diphospho-sugar transferases"/>
    <property type="match status" value="1"/>
</dbReference>
<reference evidence="2" key="1">
    <citation type="journal article" date="2019" name="Int. J. Syst. Evol. Microbiol.">
        <title>The Global Catalogue of Microorganisms (GCM) 10K type strain sequencing project: providing services to taxonomists for standard genome sequencing and annotation.</title>
        <authorList>
            <consortium name="The Broad Institute Genomics Platform"/>
            <consortium name="The Broad Institute Genome Sequencing Center for Infectious Disease"/>
            <person name="Wu L."/>
            <person name="Ma J."/>
        </authorList>
    </citation>
    <scope>NUCLEOTIDE SEQUENCE [LARGE SCALE GENOMIC DNA]</scope>
    <source>
        <strain evidence="2">NBRC 110044</strain>
    </source>
</reference>
<dbReference type="Gene3D" id="3.90.550.10">
    <property type="entry name" value="Spore Coat Polysaccharide Biosynthesis Protein SpsA, Chain A"/>
    <property type="match status" value="1"/>
</dbReference>
<dbReference type="RefSeq" id="WP_284196050.1">
    <property type="nucleotide sequence ID" value="NZ_BSOG01000002.1"/>
</dbReference>
<dbReference type="Pfam" id="PF02348">
    <property type="entry name" value="CTP_transf_3"/>
    <property type="match status" value="1"/>
</dbReference>
<dbReference type="PANTHER" id="PTHR21485">
    <property type="entry name" value="HAD SUPERFAMILY MEMBERS CMAS AND KDSC"/>
    <property type="match status" value="1"/>
</dbReference>
<dbReference type="NCBIfam" id="TIGR03584">
    <property type="entry name" value="PseF"/>
    <property type="match status" value="1"/>
</dbReference>
<dbReference type="InterPro" id="IPR003329">
    <property type="entry name" value="Cytidylyl_trans"/>
</dbReference>
<dbReference type="GO" id="GO:0016779">
    <property type="term" value="F:nucleotidyltransferase activity"/>
    <property type="evidence" value="ECO:0007669"/>
    <property type="project" value="UniProtKB-KW"/>
</dbReference>
<dbReference type="Proteomes" id="UP001156706">
    <property type="component" value="Unassembled WGS sequence"/>
</dbReference>
<dbReference type="PANTHER" id="PTHR21485:SF6">
    <property type="entry name" value="N-ACYLNEURAMINATE CYTIDYLYLTRANSFERASE-RELATED"/>
    <property type="match status" value="1"/>
</dbReference>
<dbReference type="InterPro" id="IPR050793">
    <property type="entry name" value="CMP-NeuNAc_synthase"/>
</dbReference>
<dbReference type="InterPro" id="IPR029044">
    <property type="entry name" value="Nucleotide-diphossugar_trans"/>
</dbReference>
<proteinExistence type="predicted"/>
<dbReference type="CDD" id="cd02513">
    <property type="entry name" value="CMP-NeuAc_Synthase"/>
    <property type="match status" value="1"/>
</dbReference>
<organism evidence="1 2">
    <name type="scientific">Chitinimonas prasina</name>
    <dbReference type="NCBI Taxonomy" id="1434937"/>
    <lineage>
        <taxon>Bacteria</taxon>
        <taxon>Pseudomonadati</taxon>
        <taxon>Pseudomonadota</taxon>
        <taxon>Betaproteobacteria</taxon>
        <taxon>Neisseriales</taxon>
        <taxon>Chitinibacteraceae</taxon>
        <taxon>Chitinimonas</taxon>
    </lineage>
</organism>
<keyword evidence="2" id="KW-1185">Reference proteome</keyword>
<keyword evidence="1" id="KW-0808">Transferase</keyword>
<dbReference type="InterPro" id="IPR020039">
    <property type="entry name" value="PseF"/>
</dbReference>
<accession>A0ABQ5YHU1</accession>
<comment type="caution">
    <text evidence="1">The sequence shown here is derived from an EMBL/GenBank/DDBJ whole genome shotgun (WGS) entry which is preliminary data.</text>
</comment>
<gene>
    <name evidence="1" type="primary">rkpN</name>
    <name evidence="1" type="ORF">GCM10007907_17150</name>
</gene>
<evidence type="ECO:0000313" key="1">
    <source>
        <dbReference type="EMBL" id="GLR12925.1"/>
    </source>
</evidence>
<name>A0ABQ5YHU1_9NEIS</name>
<keyword evidence="1" id="KW-0548">Nucleotidyltransferase</keyword>